<dbReference type="PROSITE" id="PS50013">
    <property type="entry name" value="CHROMO_2"/>
    <property type="match status" value="1"/>
</dbReference>
<dbReference type="OrthoDB" id="273092at2759"/>
<evidence type="ECO:0000256" key="3">
    <source>
        <dbReference type="SAM" id="MobiDB-lite"/>
    </source>
</evidence>
<keyword evidence="2" id="KW-0539">Nucleus</keyword>
<dbReference type="PANTHER" id="PTHR22812">
    <property type="entry name" value="CHROMOBOX PROTEIN"/>
    <property type="match status" value="1"/>
</dbReference>
<comment type="subcellular location">
    <subcellularLocation>
        <location evidence="1">Nucleus</location>
    </subcellularLocation>
</comment>
<feature type="domain" description="Chromo" evidence="4">
    <location>
        <begin position="1"/>
        <end position="51"/>
    </location>
</feature>
<keyword evidence="6" id="KW-1185">Reference proteome</keyword>
<organism evidence="5 6">
    <name type="scientific">Aphis craccivora</name>
    <name type="common">Cowpea aphid</name>
    <dbReference type="NCBI Taxonomy" id="307492"/>
    <lineage>
        <taxon>Eukaryota</taxon>
        <taxon>Metazoa</taxon>
        <taxon>Ecdysozoa</taxon>
        <taxon>Arthropoda</taxon>
        <taxon>Hexapoda</taxon>
        <taxon>Insecta</taxon>
        <taxon>Pterygota</taxon>
        <taxon>Neoptera</taxon>
        <taxon>Paraneoptera</taxon>
        <taxon>Hemiptera</taxon>
        <taxon>Sternorrhyncha</taxon>
        <taxon>Aphidomorpha</taxon>
        <taxon>Aphidoidea</taxon>
        <taxon>Aphididae</taxon>
        <taxon>Aphidini</taxon>
        <taxon>Aphis</taxon>
        <taxon>Aphis</taxon>
    </lineage>
</organism>
<dbReference type="Pfam" id="PF00385">
    <property type="entry name" value="Chromo"/>
    <property type="match status" value="1"/>
</dbReference>
<dbReference type="Proteomes" id="UP000478052">
    <property type="component" value="Unassembled WGS sequence"/>
</dbReference>
<comment type="caution">
    <text evidence="5">The sequence shown here is derived from an EMBL/GenBank/DDBJ whole genome shotgun (WGS) entry which is preliminary data.</text>
</comment>
<dbReference type="CDD" id="cd00034">
    <property type="entry name" value="CSD"/>
    <property type="match status" value="1"/>
</dbReference>
<dbReference type="Pfam" id="PF01393">
    <property type="entry name" value="Chromo_shadow"/>
    <property type="match status" value="1"/>
</dbReference>
<dbReference type="SMART" id="SM00300">
    <property type="entry name" value="ChSh"/>
    <property type="match status" value="1"/>
</dbReference>
<name>A0A6G0W0I9_APHCR</name>
<dbReference type="EMBL" id="VUJU01009840">
    <property type="protein sequence ID" value="KAF0717292.1"/>
    <property type="molecule type" value="Genomic_DNA"/>
</dbReference>
<dbReference type="SUPFAM" id="SSF54160">
    <property type="entry name" value="Chromo domain-like"/>
    <property type="match status" value="2"/>
</dbReference>
<evidence type="ECO:0000259" key="4">
    <source>
        <dbReference type="PROSITE" id="PS50013"/>
    </source>
</evidence>
<evidence type="ECO:0000256" key="2">
    <source>
        <dbReference type="ARBA" id="ARBA00023242"/>
    </source>
</evidence>
<feature type="non-terminal residue" evidence="5">
    <location>
        <position position="1"/>
    </location>
</feature>
<dbReference type="InterPro" id="IPR051219">
    <property type="entry name" value="Heterochromatin_chromo-domain"/>
</dbReference>
<protein>
    <submittedName>
        <fullName evidence="5">Chromobox protein 3-like</fullName>
    </submittedName>
</protein>
<evidence type="ECO:0000313" key="5">
    <source>
        <dbReference type="EMBL" id="KAF0717292.1"/>
    </source>
</evidence>
<gene>
    <name evidence="5" type="ORF">FWK35_00027909</name>
</gene>
<dbReference type="Gene3D" id="2.40.50.40">
    <property type="match status" value="2"/>
</dbReference>
<proteinExistence type="predicted"/>
<evidence type="ECO:0000256" key="1">
    <source>
        <dbReference type="ARBA" id="ARBA00004123"/>
    </source>
</evidence>
<sequence length="145" mass="17055">KRVRCGIVEYFLKWKDYDNSHNSWEPIENINSKRLITSFENQTKECNKTQAKHELRSEDSDAIVEKDNNLTQRNKNDSIENTEMPKKKIAEKVISVTHFHGKLMILIKMKGIEEPVALKAKVVHKRCPQVLIKYYETNIVWDAKI</sequence>
<dbReference type="GO" id="GO:0000792">
    <property type="term" value="C:heterochromatin"/>
    <property type="evidence" value="ECO:0007669"/>
    <property type="project" value="UniProtKB-ARBA"/>
</dbReference>
<dbReference type="InterPro" id="IPR023779">
    <property type="entry name" value="Chromodomain_CS"/>
</dbReference>
<dbReference type="InterPro" id="IPR008251">
    <property type="entry name" value="Chromo_shadow_dom"/>
</dbReference>
<dbReference type="GO" id="GO:0005634">
    <property type="term" value="C:nucleus"/>
    <property type="evidence" value="ECO:0007669"/>
    <property type="project" value="UniProtKB-SubCell"/>
</dbReference>
<dbReference type="AlphaFoldDB" id="A0A6G0W0I9"/>
<dbReference type="PROSITE" id="PS00598">
    <property type="entry name" value="CHROMO_1"/>
    <property type="match status" value="1"/>
</dbReference>
<feature type="region of interest" description="Disordered" evidence="3">
    <location>
        <begin position="57"/>
        <end position="77"/>
    </location>
</feature>
<reference evidence="5 6" key="1">
    <citation type="submission" date="2019-08" db="EMBL/GenBank/DDBJ databases">
        <title>Whole genome of Aphis craccivora.</title>
        <authorList>
            <person name="Voronova N.V."/>
            <person name="Shulinski R.S."/>
            <person name="Bandarenka Y.V."/>
            <person name="Zhorov D.G."/>
            <person name="Warner D."/>
        </authorList>
    </citation>
    <scope>NUCLEOTIDE SEQUENCE [LARGE SCALE GENOMIC DNA]</scope>
    <source>
        <strain evidence="5">180601</strain>
        <tissue evidence="5">Whole Body</tissue>
    </source>
</reference>
<dbReference type="InterPro" id="IPR016197">
    <property type="entry name" value="Chromo-like_dom_sf"/>
</dbReference>
<dbReference type="InterPro" id="IPR023780">
    <property type="entry name" value="Chromo_domain"/>
</dbReference>
<accession>A0A6G0W0I9</accession>
<evidence type="ECO:0000313" key="6">
    <source>
        <dbReference type="Proteomes" id="UP000478052"/>
    </source>
</evidence>
<dbReference type="InterPro" id="IPR000953">
    <property type="entry name" value="Chromo/chromo_shadow_dom"/>
</dbReference>